<name>A0A1X2HR56_9FUNG</name>
<dbReference type="AlphaFoldDB" id="A0A1X2HR56"/>
<keyword evidence="2" id="KW-1185">Reference proteome</keyword>
<sequence length="129" mass="15315">MSPSDQESLRHLKDLDIDNPGYCLLCNQAIEDPAHLILQCIHKTHFWRVALKITKVDIKLEDVWDTITFQSKATQDQLTLLGDIILVIWQHHWMCTINKIPWNTTHTIRRLRRVRWNKGIHFEDFHNAP</sequence>
<dbReference type="OrthoDB" id="2278241at2759"/>
<evidence type="ECO:0000313" key="1">
    <source>
        <dbReference type="EMBL" id="ORZ01998.1"/>
    </source>
</evidence>
<dbReference type="Proteomes" id="UP000193560">
    <property type="component" value="Unassembled WGS sequence"/>
</dbReference>
<dbReference type="STRING" id="90262.A0A1X2HR56"/>
<reference evidence="1 2" key="1">
    <citation type="submission" date="2016-07" db="EMBL/GenBank/DDBJ databases">
        <title>Pervasive Adenine N6-methylation of Active Genes in Fungi.</title>
        <authorList>
            <consortium name="DOE Joint Genome Institute"/>
            <person name="Mondo S.J."/>
            <person name="Dannebaum R.O."/>
            <person name="Kuo R.C."/>
            <person name="Labutti K."/>
            <person name="Haridas S."/>
            <person name="Kuo A."/>
            <person name="Salamov A."/>
            <person name="Ahrendt S.R."/>
            <person name="Lipzen A."/>
            <person name="Sullivan W."/>
            <person name="Andreopoulos W.B."/>
            <person name="Clum A."/>
            <person name="Lindquist E."/>
            <person name="Daum C."/>
            <person name="Ramamoorthy G.K."/>
            <person name="Gryganskyi A."/>
            <person name="Culley D."/>
            <person name="Magnuson J.K."/>
            <person name="James T.Y."/>
            <person name="O'Malley M.A."/>
            <person name="Stajich J.E."/>
            <person name="Spatafora J.W."/>
            <person name="Visel A."/>
            <person name="Grigoriev I.V."/>
        </authorList>
    </citation>
    <scope>NUCLEOTIDE SEQUENCE [LARGE SCALE GENOMIC DNA]</scope>
    <source>
        <strain evidence="1 2">NRRL 1336</strain>
    </source>
</reference>
<gene>
    <name evidence="1" type="ORF">BCR42DRAFT_429787</name>
</gene>
<organism evidence="1 2">
    <name type="scientific">Absidia repens</name>
    <dbReference type="NCBI Taxonomy" id="90262"/>
    <lineage>
        <taxon>Eukaryota</taxon>
        <taxon>Fungi</taxon>
        <taxon>Fungi incertae sedis</taxon>
        <taxon>Mucoromycota</taxon>
        <taxon>Mucoromycotina</taxon>
        <taxon>Mucoromycetes</taxon>
        <taxon>Mucorales</taxon>
        <taxon>Cunninghamellaceae</taxon>
        <taxon>Absidia</taxon>
    </lineage>
</organism>
<protein>
    <recommendedName>
        <fullName evidence="3">Reverse transcriptase zinc-binding domain-containing protein</fullName>
    </recommendedName>
</protein>
<evidence type="ECO:0000313" key="2">
    <source>
        <dbReference type="Proteomes" id="UP000193560"/>
    </source>
</evidence>
<proteinExistence type="predicted"/>
<dbReference type="EMBL" id="MCGE01000055">
    <property type="protein sequence ID" value="ORZ01998.1"/>
    <property type="molecule type" value="Genomic_DNA"/>
</dbReference>
<accession>A0A1X2HR56</accession>
<evidence type="ECO:0008006" key="3">
    <source>
        <dbReference type="Google" id="ProtNLM"/>
    </source>
</evidence>
<comment type="caution">
    <text evidence="1">The sequence shown here is derived from an EMBL/GenBank/DDBJ whole genome shotgun (WGS) entry which is preliminary data.</text>
</comment>